<dbReference type="Pfam" id="PF11919">
    <property type="entry name" value="PSME4_C"/>
    <property type="match status" value="1"/>
</dbReference>
<comment type="similarity">
    <text evidence="1">Belongs to the BLM10 family.</text>
</comment>
<organism evidence="9 10">
    <name type="scientific">Australozyma saopauloensis</name>
    <dbReference type="NCBI Taxonomy" id="291208"/>
    <lineage>
        <taxon>Eukaryota</taxon>
        <taxon>Fungi</taxon>
        <taxon>Dikarya</taxon>
        <taxon>Ascomycota</taxon>
        <taxon>Saccharomycotina</taxon>
        <taxon>Pichiomycetes</taxon>
        <taxon>Metschnikowiaceae</taxon>
        <taxon>Australozyma</taxon>
    </lineage>
</organism>
<proteinExistence type="inferred from homology"/>
<gene>
    <name evidence="9" type="ORF">PUMCH_001651</name>
</gene>
<feature type="domain" description="Proteasome activator complex subunit 4 C-terminal" evidence="6">
    <location>
        <begin position="2089"/>
        <end position="2176"/>
    </location>
</feature>
<evidence type="ECO:0000256" key="5">
    <source>
        <dbReference type="SAM" id="MobiDB-lite"/>
    </source>
</evidence>
<dbReference type="InterPro" id="IPR016024">
    <property type="entry name" value="ARM-type_fold"/>
</dbReference>
<evidence type="ECO:0000313" key="10">
    <source>
        <dbReference type="Proteomes" id="UP001338582"/>
    </source>
</evidence>
<dbReference type="GO" id="GO:0006281">
    <property type="term" value="P:DNA repair"/>
    <property type="evidence" value="ECO:0007669"/>
    <property type="project" value="UniProtKB-KW"/>
</dbReference>
<dbReference type="InterPro" id="IPR021843">
    <property type="entry name" value="PSME4_C"/>
</dbReference>
<keyword evidence="10" id="KW-1185">Reference proteome</keyword>
<dbReference type="GO" id="GO:0005634">
    <property type="term" value="C:nucleus"/>
    <property type="evidence" value="ECO:0007669"/>
    <property type="project" value="TreeGrafter"/>
</dbReference>
<evidence type="ECO:0000259" key="7">
    <source>
        <dbReference type="Pfam" id="PF16507"/>
    </source>
</evidence>
<evidence type="ECO:0008006" key="11">
    <source>
        <dbReference type="Google" id="ProtNLM"/>
    </source>
</evidence>
<dbReference type="GO" id="GO:0005829">
    <property type="term" value="C:cytosol"/>
    <property type="evidence" value="ECO:0007669"/>
    <property type="project" value="TreeGrafter"/>
</dbReference>
<dbReference type="PANTHER" id="PTHR32170">
    <property type="entry name" value="PROTEASOME ACTIVATOR COMPLEX SUBUNIT 4"/>
    <property type="match status" value="1"/>
</dbReference>
<dbReference type="SUPFAM" id="SSF48371">
    <property type="entry name" value="ARM repeat"/>
    <property type="match status" value="2"/>
</dbReference>
<evidence type="ECO:0000259" key="6">
    <source>
        <dbReference type="Pfam" id="PF11919"/>
    </source>
</evidence>
<accession>A0AAX4H7C1</accession>
<evidence type="ECO:0000256" key="3">
    <source>
        <dbReference type="ARBA" id="ARBA00022763"/>
    </source>
</evidence>
<dbReference type="Pfam" id="PF16507">
    <property type="entry name" value="HEAT_PSME4_mid"/>
    <property type="match status" value="1"/>
</dbReference>
<dbReference type="GeneID" id="88172716"/>
<dbReference type="GO" id="GO:0010499">
    <property type="term" value="P:proteasomal ubiquitin-independent protein catabolic process"/>
    <property type="evidence" value="ECO:0007669"/>
    <property type="project" value="TreeGrafter"/>
</dbReference>
<keyword evidence="3" id="KW-0227">DNA damage</keyword>
<reference evidence="9 10" key="1">
    <citation type="submission" date="2023-10" db="EMBL/GenBank/DDBJ databases">
        <title>Draft Genome Sequence of Candida saopaulonensis from a very Premature Infant with Sepsis.</title>
        <authorList>
            <person name="Ning Y."/>
            <person name="Dai R."/>
            <person name="Xiao M."/>
            <person name="Xu Y."/>
            <person name="Yan Q."/>
            <person name="Zhang L."/>
        </authorList>
    </citation>
    <scope>NUCLEOTIDE SEQUENCE [LARGE SCALE GENOMIC DNA]</scope>
    <source>
        <strain evidence="9 10">19XY460</strain>
    </source>
</reference>
<evidence type="ECO:0000256" key="1">
    <source>
        <dbReference type="ARBA" id="ARBA00005739"/>
    </source>
</evidence>
<dbReference type="RefSeq" id="XP_062876761.1">
    <property type="nucleotide sequence ID" value="XM_063020691.1"/>
</dbReference>
<dbReference type="Gene3D" id="1.10.287.2210">
    <property type="match status" value="1"/>
</dbReference>
<feature type="domain" description="Proteasome activator Blm10 middle HEAT repeats region" evidence="7">
    <location>
        <begin position="507"/>
        <end position="1037"/>
    </location>
</feature>
<feature type="compositionally biased region" description="Acidic residues" evidence="5">
    <location>
        <begin position="180"/>
        <end position="206"/>
    </location>
</feature>
<dbReference type="EMBL" id="CP138895">
    <property type="protein sequence ID" value="WPK24378.1"/>
    <property type="molecule type" value="Genomic_DNA"/>
</dbReference>
<dbReference type="GO" id="GO:0070628">
    <property type="term" value="F:proteasome binding"/>
    <property type="evidence" value="ECO:0007669"/>
    <property type="project" value="InterPro"/>
</dbReference>
<dbReference type="InterPro" id="IPR032372">
    <property type="entry name" value="Blm10_N"/>
</dbReference>
<evidence type="ECO:0000313" key="9">
    <source>
        <dbReference type="EMBL" id="WPK24378.1"/>
    </source>
</evidence>
<name>A0AAX4H7C1_9ASCO</name>
<evidence type="ECO:0000256" key="2">
    <source>
        <dbReference type="ARBA" id="ARBA00022737"/>
    </source>
</evidence>
<feature type="domain" description="Proteasome activator Blm10 N-terminal" evidence="8">
    <location>
        <begin position="50"/>
        <end position="125"/>
    </location>
</feature>
<dbReference type="KEGG" id="asau:88172716"/>
<keyword evidence="4" id="KW-0234">DNA repair</keyword>
<dbReference type="GO" id="GO:0016504">
    <property type="term" value="F:peptidase activator activity"/>
    <property type="evidence" value="ECO:0007669"/>
    <property type="project" value="InterPro"/>
</dbReference>
<protein>
    <recommendedName>
        <fullName evidence="11">Proteasome activator BLM10</fullName>
    </recommendedName>
</protein>
<evidence type="ECO:0000256" key="4">
    <source>
        <dbReference type="ARBA" id="ARBA00023204"/>
    </source>
</evidence>
<dbReference type="InterPro" id="IPR035309">
    <property type="entry name" value="PSME4"/>
</dbReference>
<dbReference type="InterPro" id="IPR032430">
    <property type="entry name" value="Blm10_mid"/>
</dbReference>
<dbReference type="PANTHER" id="PTHR32170:SF3">
    <property type="entry name" value="PROTEASOME ACTIVATOR COMPLEX SUBUNIT 4"/>
    <property type="match status" value="1"/>
</dbReference>
<dbReference type="Proteomes" id="UP001338582">
    <property type="component" value="Chromosome 2"/>
</dbReference>
<feature type="region of interest" description="Disordered" evidence="5">
    <location>
        <begin position="180"/>
        <end position="213"/>
    </location>
</feature>
<dbReference type="Pfam" id="PF16547">
    <property type="entry name" value="BLM10_N"/>
    <property type="match status" value="1"/>
</dbReference>
<sequence>MTSRTPLAPKAQKPKWTTSAFSQDELRSFTPNTVKSVSSRRRPSYGTLQADRELCYHLDYPDDAQQLEAQQLDPQSRFFARLRPRSLDLPKMLPYEIETPRERARFLAHIVAHLYIAVKSLDIQGVLSVTAKDLAELKDFPGLTDVDVALETNMFELAKDQQQASNAAEDLAAEDLDLAEEDDPCGDENDLDDDDLADDDSDSDADADGREDYDIMETGESATQHRRSPKLAAGVSVRVWTQELLVWLKMKYEMPVSLRMALAKVYYAICCCRGQHINIKVYLKMFLVLTKDTDLMRLAGFRLPWGPIYNEVSVHFPLADSMQENFEKKDLAQLLKLAECASEFFDPSALPILFEKLGSQFSIPNAAVVLWSMRLLPQTFVDDYGSGHQDQLDTRYYIQPLIYMWKKLSKSAGVDTHLTFALGRVAMCYLSYLNEHHNDLDKFGKFGIFPEETFVYTINSLSNSLSINNQKFASMKAKFFHGYASAIVFSINGDTALEPNGIMFYIQNLINAIESFVHPSNSGEWSKPISKLILSIIYQFHKRFNMEREKDGGLKDLPENVKLSDKLVLKFVKTMLEIVKIGLQSKKSSVMEQYLVAIEFLAHLDAKQTLSGVLPDIYESLDGVISTHRVITAMRCMEQLIRYFAATPCFRVHLARILTLLLPGIDSNDLVKTTHALNIFAAISNYVPFVDLTEGEGEPSLAMEFTTSQLEFLENKRISGDDSEEFVVEPELEIEALRSSTTTFKFLIKSFAGRVFNLLENIPDPSKSNGIEKDLCDTLPKLIFMMLESMSDDIFSTFRSEMESFIFETVLHYIADEVGETFGGVIKRDPPYFKKVIPLLIARVKEEVVENGAGKQRSGGDIAPRDQALYWYLSILNEAVGNGGEYIVDLGDQLNELSLFLMDNVKGRIGFSTTHLVNQILQGATEIRLKESRLINPRYLEHLKVDEKCWGGFQFDDYRFSEENLTFEWFIPTNREIEFAVKTFKTHITRSLKNILKTLKEVTRRKSDKKFMLGVSDDLGPSILYLGFGLSGMSYLLDPSFDEDIPKLSDHNSEPIQNRLRLLNQIREMKSKKTLQKDDIIVDNVHENLEQIVHDIELSDDAVEIDNAQHEQFVENFGEESKSGSKESLDVDALHRADLHALRMSDSPSEVSSAVHSPQMYGVDLVNPAITFRERKLYTSRYFFGDDIETRRANDLYLEVHRLRHLVGRSLHYICKFMMAHISDGTKLHKHLLYALDVWFNDVGKERNLTHSHARIPYSYDNELQQINRVRKPYSRITFGSRIESYHLFRSSLHAASRTMSDLDKLLIQDVTKLSCSTYRAISDPAQSTIVDVMKRVNGAYGVIVRSTIRHLTKGIQEKNYRQIESALSVFELKKINLKLHGDYMVLKKFMELLQSCLAIDDEDVRDVAQGLYKDMCSAIYPPRKCCIIDHELVDAIKPPDELIDLEVQAVTMAKEKKRGLYLSKIDKVQNAVVGYEKENSHWKTSYYNLMFLTELQLEYELDTNPEVFQLVTEAISSDHPLISKLAVKSMTKLFHKLKILSTYDYNLSNAYDVSYITRDQKIIDTQPVDGKSFYDTWMKEVQSSKPFYYWDNKFNQGWLFWGESMVMVNSNGHNNLTLKKKDEAILHSFAESVSRDWLLEIVDLWIDDNEANSAFQGADVSFTTGLIMLIYEGYITNLSFEEILEVVKEVYEPEDKSSHIVVCELISGILNASKYMRDEWIASRDDFIVTFLKGLLARDITPETRHVWNILFWYVPSHVDSRRYPKVRDILFDFPINGDSDSAILEATVLSYIRSMTSAISWGLPNAEQILNLCFGNFNNRYQTIREQIGSLLAVVSFTFYGDTYKDSQAFIDACVDQKSMRSSCTNEAFFGRLTEMFATIESHRLVVKDDLAQQILQSEYFYCATTMMSFLTQALNTSIAVQFQAMVSKDIVPFLLNIIAMKEVCMLGTIDPYSILKQASQITFETGALEDIIQMFEFYSSKDLLLMQYFAMGEFVEVVYFKNLFTLTKLQRKRILNIVSSMFFHKSVEIREALSFTFSGLIHATPPSEIEEIINFYRKKFSSDLDRIRKANKKTGLKNIPQKDTVILHGATLGLGALVHAFSFTSPPPKWIPNILTILSNKASGIPGIVGKSAKETLGKFKKTRQDSWHIDSKVFSEEQMQALEGVLWKSYFI</sequence>
<keyword evidence="2" id="KW-0677">Repeat</keyword>
<evidence type="ECO:0000259" key="8">
    <source>
        <dbReference type="Pfam" id="PF16547"/>
    </source>
</evidence>